<dbReference type="InterPro" id="IPR025665">
    <property type="entry name" value="Beta-barrel_OMP_2"/>
</dbReference>
<accession>A0A364RBE4</accession>
<keyword evidence="1" id="KW-0732">Signal</keyword>
<dbReference type="RefSeq" id="WP_112306756.1">
    <property type="nucleotide sequence ID" value="NZ_QMDV01000005.1"/>
</dbReference>
<proteinExistence type="predicted"/>
<feature type="chain" id="PRO_5016933036" evidence="1">
    <location>
        <begin position="21"/>
        <end position="219"/>
    </location>
</feature>
<keyword evidence="4" id="KW-1185">Reference proteome</keyword>
<protein>
    <submittedName>
        <fullName evidence="3">PorT family protein</fullName>
    </submittedName>
</protein>
<evidence type="ECO:0000256" key="1">
    <source>
        <dbReference type="SAM" id="SignalP"/>
    </source>
</evidence>
<reference evidence="3 4" key="1">
    <citation type="submission" date="2018-06" db="EMBL/GenBank/DDBJ databases">
        <authorList>
            <person name="Liu Z.-W."/>
        </authorList>
    </citation>
    <scope>NUCLEOTIDE SEQUENCE [LARGE SCALE GENOMIC DNA]</scope>
    <source>
        <strain evidence="3 4">2b14</strain>
    </source>
</reference>
<gene>
    <name evidence="3" type="ORF">DP923_15245</name>
</gene>
<reference evidence="3 4" key="2">
    <citation type="submission" date="2018-07" db="EMBL/GenBank/DDBJ databases">
        <title>Pontibacter sp. 2b14 genomic sequence and assembly.</title>
        <authorList>
            <person name="Du Z.-J."/>
        </authorList>
    </citation>
    <scope>NUCLEOTIDE SEQUENCE [LARGE SCALE GENOMIC DNA]</scope>
    <source>
        <strain evidence="3 4">2b14</strain>
    </source>
</reference>
<evidence type="ECO:0000259" key="2">
    <source>
        <dbReference type="Pfam" id="PF13568"/>
    </source>
</evidence>
<dbReference type="Pfam" id="PF13568">
    <property type="entry name" value="OMP_b-brl_2"/>
    <property type="match status" value="1"/>
</dbReference>
<evidence type="ECO:0000313" key="3">
    <source>
        <dbReference type="EMBL" id="RAU81466.1"/>
    </source>
</evidence>
<sequence length="219" mass="24107">MKKLFIAFSIMLASASVAQAQSGIGVRVGANLSNLEGDLKNENRYENKFGFHGGLTYNIGVVGNFFSIQPELLYSNKGFQNSDEEFEILGQKYKREGNVNYNYLELPVLARIKAGPLYFEGGPQASYLLSVNNKTKEYLNGEERSSTTTQIDKDGMKQFELGYVAGVGFATNSGLSVGVRYNGSFNDFVDDAPADYFDGDLVNAKHSTIMLTLGYTFGR</sequence>
<dbReference type="AlphaFoldDB" id="A0A364RBE4"/>
<dbReference type="Proteomes" id="UP000251692">
    <property type="component" value="Unassembled WGS sequence"/>
</dbReference>
<name>A0A364RBE4_9BACT</name>
<comment type="caution">
    <text evidence="3">The sequence shown here is derived from an EMBL/GenBank/DDBJ whole genome shotgun (WGS) entry which is preliminary data.</text>
</comment>
<dbReference type="OrthoDB" id="947434at2"/>
<dbReference type="EMBL" id="QMDV01000005">
    <property type="protein sequence ID" value="RAU81466.1"/>
    <property type="molecule type" value="Genomic_DNA"/>
</dbReference>
<feature type="domain" description="Outer membrane protein beta-barrel" evidence="2">
    <location>
        <begin position="19"/>
        <end position="188"/>
    </location>
</feature>
<evidence type="ECO:0000313" key="4">
    <source>
        <dbReference type="Proteomes" id="UP000251692"/>
    </source>
</evidence>
<organism evidence="3 4">
    <name type="scientific">Pontibacter arcticus</name>
    <dbReference type="NCBI Taxonomy" id="2080288"/>
    <lineage>
        <taxon>Bacteria</taxon>
        <taxon>Pseudomonadati</taxon>
        <taxon>Bacteroidota</taxon>
        <taxon>Cytophagia</taxon>
        <taxon>Cytophagales</taxon>
        <taxon>Hymenobacteraceae</taxon>
        <taxon>Pontibacter</taxon>
    </lineage>
</organism>
<feature type="signal peptide" evidence="1">
    <location>
        <begin position="1"/>
        <end position="20"/>
    </location>
</feature>